<dbReference type="GO" id="GO:0005509">
    <property type="term" value="F:calcium ion binding"/>
    <property type="evidence" value="ECO:0007669"/>
    <property type="project" value="InterPro"/>
</dbReference>
<evidence type="ECO:0000256" key="4">
    <source>
        <dbReference type="SAM" id="SignalP"/>
    </source>
</evidence>
<keyword evidence="6" id="KW-1185">Reference proteome</keyword>
<protein>
    <submittedName>
        <fullName evidence="5">BNR repeat domain protein</fullName>
    </submittedName>
</protein>
<dbReference type="EMBL" id="CP012333">
    <property type="protein sequence ID" value="AKU96518.1"/>
    <property type="molecule type" value="Genomic_DNA"/>
</dbReference>
<dbReference type="Gene3D" id="4.10.1080.10">
    <property type="entry name" value="TSP type-3 repeat"/>
    <property type="match status" value="1"/>
</dbReference>
<feature type="region of interest" description="Disordered" evidence="3">
    <location>
        <begin position="572"/>
        <end position="607"/>
    </location>
</feature>
<dbReference type="Proteomes" id="UP000064967">
    <property type="component" value="Chromosome"/>
</dbReference>
<feature type="signal peptide" evidence="4">
    <location>
        <begin position="1"/>
        <end position="17"/>
    </location>
</feature>
<dbReference type="KEGG" id="llu:AKJ09_03182"/>
<dbReference type="InterPro" id="IPR032466">
    <property type="entry name" value="Metal_Hydrolase"/>
</dbReference>
<dbReference type="PANTHER" id="PTHR43794:SF11">
    <property type="entry name" value="AMIDOHYDROLASE-RELATED DOMAIN-CONTAINING PROTEIN"/>
    <property type="match status" value="1"/>
</dbReference>
<dbReference type="PATRIC" id="fig|1391654.3.peg.3218"/>
<dbReference type="Pfam" id="PF02412">
    <property type="entry name" value="TSP_3"/>
    <property type="match status" value="2"/>
</dbReference>
<proteinExistence type="predicted"/>
<evidence type="ECO:0000256" key="3">
    <source>
        <dbReference type="SAM" id="MobiDB-lite"/>
    </source>
</evidence>
<evidence type="ECO:0000256" key="1">
    <source>
        <dbReference type="ARBA" id="ARBA00022729"/>
    </source>
</evidence>
<keyword evidence="1 4" id="KW-0732">Signal</keyword>
<feature type="region of interest" description="Disordered" evidence="3">
    <location>
        <begin position="18"/>
        <end position="58"/>
    </location>
</feature>
<feature type="compositionally biased region" description="Polar residues" evidence="3">
    <location>
        <begin position="511"/>
        <end position="520"/>
    </location>
</feature>
<organism evidence="5 6">
    <name type="scientific">Labilithrix luteola</name>
    <dbReference type="NCBI Taxonomy" id="1391654"/>
    <lineage>
        <taxon>Bacteria</taxon>
        <taxon>Pseudomonadati</taxon>
        <taxon>Myxococcota</taxon>
        <taxon>Polyangia</taxon>
        <taxon>Polyangiales</taxon>
        <taxon>Labilitrichaceae</taxon>
        <taxon>Labilithrix</taxon>
    </lineage>
</organism>
<sequence>MVPLLALLKLAACADNASPGANPNSPADPDGTDGGTNPGDGTDGGKGPDGPVGHGSCVVDKEGSAGVAIKGRLLLPESIEDGEIVIGADGYITCVGKDCSSDAAYANATKVTCTDAVVSPGLINSHDHISFANTPPRSHGTERYEHRHDWRKGLRGHTKIKTDGTAPAATVKAAELRFLMSGTTAAASAGGQPGLIRNLDSTAAQLEGLRFKIANSQTFPLKDSSATNFPPTSCASFDTGRDTQATAQKFDGYLPHIAEGIDEATHLEIACQSDAAGDPTHNLLIRQTAVIHGVGLRADDIKKFRDGQTALVWSPRSNVDLYGNTAAVVTYDNLGVQIALGTDWLPSGSMNMSRELKCADDLNKTYFGGHFTDKALWKMVTQNAAFAVGGQYVMGMLKPGFIGDIAVFSAKGLTDYRAVIDSTPTDVMLVLRGGKALYGDADVLASKGLGASDCDALDICGVSKKVCAMDSGTSLADIQASIKDIYPLFACRGETPKNEPSCVPTRGPTASAATASQYSGPTGDDKDGDGVADAQDNCPDVFNPIRPLDGNSQLDTDGDGIGDACDKCPVTSGESCTPPSADDIDGDGAPNGTDNCPEVANADQADADGDGIGDACAPKVVPPVTVTVTDLRDPNSANHPSSGSPVIVKDVYVTGLKTFGSPMGFFAQTGTGANSGLYVAMKAAPTVTVGNKVTVSGTYEELFNVTTISSATVTSNDNGTTLPFAPLVVTTTAVGDNGINAEAYESMLCELDTVTVSNMNPDAPKDYDEFEITDASGGKLRVDDYLYDPLDNTYPVSTAFQKIVGICNFSFTHRKIYPRSAADVVQ</sequence>
<reference evidence="5 6" key="1">
    <citation type="submission" date="2015-08" db="EMBL/GenBank/DDBJ databases">
        <authorList>
            <person name="Babu N.S."/>
            <person name="Beckwith C.J."/>
            <person name="Beseler K.G."/>
            <person name="Brison A."/>
            <person name="Carone J.V."/>
            <person name="Caskin T.P."/>
            <person name="Diamond M."/>
            <person name="Durham M.E."/>
            <person name="Foxe J.M."/>
            <person name="Go M."/>
            <person name="Henderson B.A."/>
            <person name="Jones I.B."/>
            <person name="McGettigan J.A."/>
            <person name="Micheletti S.J."/>
            <person name="Nasrallah M.E."/>
            <person name="Ortiz D."/>
            <person name="Piller C.R."/>
            <person name="Privatt S.R."/>
            <person name="Schneider S.L."/>
            <person name="Sharp S."/>
            <person name="Smith T.C."/>
            <person name="Stanton J.D."/>
            <person name="Ullery H.E."/>
            <person name="Wilson R.J."/>
            <person name="Serrano M.G."/>
            <person name="Buck G."/>
            <person name="Lee V."/>
            <person name="Wang Y."/>
            <person name="Carvalho R."/>
            <person name="Voegtly L."/>
            <person name="Shi R."/>
            <person name="Duckworth R."/>
            <person name="Johnson A."/>
            <person name="Loviza R."/>
            <person name="Walstead R."/>
            <person name="Shah Z."/>
            <person name="Kiflezghi M."/>
            <person name="Wade K."/>
            <person name="Ball S.L."/>
            <person name="Bradley K.W."/>
            <person name="Asai D.J."/>
            <person name="Bowman C.A."/>
            <person name="Russell D.A."/>
            <person name="Pope W.H."/>
            <person name="Jacobs-Sera D."/>
            <person name="Hendrix R.W."/>
            <person name="Hatfull G.F."/>
        </authorList>
    </citation>
    <scope>NUCLEOTIDE SEQUENCE [LARGE SCALE GENOMIC DNA]</scope>
    <source>
        <strain evidence="5 6">DSM 27648</strain>
    </source>
</reference>
<dbReference type="InterPro" id="IPR011059">
    <property type="entry name" value="Metal-dep_hydrolase_composite"/>
</dbReference>
<dbReference type="GO" id="GO:0016810">
    <property type="term" value="F:hydrolase activity, acting on carbon-nitrogen (but not peptide) bonds"/>
    <property type="evidence" value="ECO:0007669"/>
    <property type="project" value="InterPro"/>
</dbReference>
<dbReference type="STRING" id="1391654.AKJ09_03182"/>
<dbReference type="PROSITE" id="PS51234">
    <property type="entry name" value="TSP3"/>
    <property type="match status" value="1"/>
</dbReference>
<dbReference type="GO" id="GO:0007155">
    <property type="term" value="P:cell adhesion"/>
    <property type="evidence" value="ECO:0007669"/>
    <property type="project" value="InterPro"/>
</dbReference>
<accession>A0A0K1PSK6</accession>
<feature type="compositionally biased region" description="Gly residues" evidence="3">
    <location>
        <begin position="32"/>
        <end position="53"/>
    </location>
</feature>
<dbReference type="PANTHER" id="PTHR43794">
    <property type="entry name" value="AMINOHYDROLASE SSNA-RELATED"/>
    <property type="match status" value="1"/>
</dbReference>
<dbReference type="SUPFAM" id="SSF51556">
    <property type="entry name" value="Metallo-dependent hydrolases"/>
    <property type="match status" value="1"/>
</dbReference>
<evidence type="ECO:0000313" key="6">
    <source>
        <dbReference type="Proteomes" id="UP000064967"/>
    </source>
</evidence>
<dbReference type="Gene3D" id="3.20.20.140">
    <property type="entry name" value="Metal-dependent hydrolases"/>
    <property type="match status" value="2"/>
</dbReference>
<keyword evidence="2" id="KW-0378">Hydrolase</keyword>
<name>A0A0K1PSK6_9BACT</name>
<dbReference type="InterPro" id="IPR003367">
    <property type="entry name" value="Thrombospondin_3-like_rpt"/>
</dbReference>
<dbReference type="InterPro" id="IPR028974">
    <property type="entry name" value="TSP_type-3_rpt"/>
</dbReference>
<evidence type="ECO:0000256" key="2">
    <source>
        <dbReference type="ARBA" id="ARBA00022801"/>
    </source>
</evidence>
<feature type="chain" id="PRO_5005466515" evidence="4">
    <location>
        <begin position="18"/>
        <end position="826"/>
    </location>
</feature>
<evidence type="ECO:0000313" key="5">
    <source>
        <dbReference type="EMBL" id="AKU96518.1"/>
    </source>
</evidence>
<dbReference type="InterPro" id="IPR017897">
    <property type="entry name" value="Thrombospondin_3_rpt"/>
</dbReference>
<dbReference type="SUPFAM" id="SSF51338">
    <property type="entry name" value="Composite domain of metallo-dependent hydrolases"/>
    <property type="match status" value="1"/>
</dbReference>
<feature type="region of interest" description="Disordered" evidence="3">
    <location>
        <begin position="497"/>
        <end position="560"/>
    </location>
</feature>
<dbReference type="AlphaFoldDB" id="A0A0K1PSK6"/>
<dbReference type="InterPro" id="IPR050287">
    <property type="entry name" value="MTA/SAH_deaminase"/>
</dbReference>
<dbReference type="SUPFAM" id="SSF103647">
    <property type="entry name" value="TSP type-3 repeat"/>
    <property type="match status" value="2"/>
</dbReference>
<dbReference type="Gene3D" id="2.30.40.10">
    <property type="entry name" value="Urease, subunit C, domain 1"/>
    <property type="match status" value="1"/>
</dbReference>
<gene>
    <name evidence="5" type="ORF">AKJ09_03182</name>
</gene>